<dbReference type="GeneID" id="20090624"/>
<protein>
    <submittedName>
        <fullName evidence="1">Uncharacterized protein</fullName>
    </submittedName>
</protein>
<accession>A0A024TDH5</accession>
<dbReference type="EMBL" id="KI914004">
    <property type="protein sequence ID" value="ETV92049.1"/>
    <property type="molecule type" value="Genomic_DNA"/>
</dbReference>
<dbReference type="RefSeq" id="XP_008879346.1">
    <property type="nucleotide sequence ID" value="XM_008881124.1"/>
</dbReference>
<sequence length="117" mass="13589">MAALKLDTKICDAESRVGRLLVDFYEKLEQLDVAHLLEQEPKQSVNMLTAAIRPSQLKATIERQLTHETNKAYMLDVRLFCRWLVTLMDNIMLFESQMLVAKKQDPISPRHYGEKAR</sequence>
<organism evidence="1">
    <name type="scientific">Aphanomyces invadans</name>
    <dbReference type="NCBI Taxonomy" id="157072"/>
    <lineage>
        <taxon>Eukaryota</taxon>
        <taxon>Sar</taxon>
        <taxon>Stramenopiles</taxon>
        <taxon>Oomycota</taxon>
        <taxon>Saprolegniomycetes</taxon>
        <taxon>Saprolegniales</taxon>
        <taxon>Verrucalvaceae</taxon>
        <taxon>Aphanomyces</taxon>
    </lineage>
</organism>
<dbReference type="OrthoDB" id="127663at2759"/>
<dbReference type="VEuPathDB" id="FungiDB:H310_13574"/>
<name>A0A024TDH5_9STRA</name>
<dbReference type="AlphaFoldDB" id="A0A024TDH5"/>
<reference evidence="1" key="1">
    <citation type="submission" date="2013-12" db="EMBL/GenBank/DDBJ databases">
        <title>The Genome Sequence of Aphanomyces invadans NJM9701.</title>
        <authorList>
            <consortium name="The Broad Institute Genomics Platform"/>
            <person name="Russ C."/>
            <person name="Tyler B."/>
            <person name="van West P."/>
            <person name="Dieguez-Uribeondo J."/>
            <person name="Young S.K."/>
            <person name="Zeng Q."/>
            <person name="Gargeya S."/>
            <person name="Fitzgerald M."/>
            <person name="Abouelleil A."/>
            <person name="Alvarado L."/>
            <person name="Chapman S.B."/>
            <person name="Gainer-Dewar J."/>
            <person name="Goldberg J."/>
            <person name="Griggs A."/>
            <person name="Gujja S."/>
            <person name="Hansen M."/>
            <person name="Howarth C."/>
            <person name="Imamovic A."/>
            <person name="Ireland A."/>
            <person name="Larimer J."/>
            <person name="McCowan C."/>
            <person name="Murphy C."/>
            <person name="Pearson M."/>
            <person name="Poon T.W."/>
            <person name="Priest M."/>
            <person name="Roberts A."/>
            <person name="Saif S."/>
            <person name="Shea T."/>
            <person name="Sykes S."/>
            <person name="Wortman J."/>
            <person name="Nusbaum C."/>
            <person name="Birren B."/>
        </authorList>
    </citation>
    <scope>NUCLEOTIDE SEQUENCE [LARGE SCALE GENOMIC DNA]</scope>
    <source>
        <strain evidence="1">NJM9701</strain>
    </source>
</reference>
<evidence type="ECO:0000313" key="1">
    <source>
        <dbReference type="EMBL" id="ETV92049.1"/>
    </source>
</evidence>
<proteinExistence type="predicted"/>
<gene>
    <name evidence="1" type="ORF">H310_13574</name>
</gene>